<evidence type="ECO:0000313" key="4">
    <source>
        <dbReference type="EMBL" id="KAI1887071.1"/>
    </source>
</evidence>
<dbReference type="Gene3D" id="1.10.533.10">
    <property type="entry name" value="Death Domain, Fas"/>
    <property type="match status" value="1"/>
</dbReference>
<dbReference type="OrthoDB" id="10254686at2759"/>
<name>A0A8T3CSW7_9TELE</name>
<dbReference type="FunFam" id="2.60.40.10:FF:000046">
    <property type="entry name" value="Nuclear factor NF-kappa-B p105 subunit"/>
    <property type="match status" value="1"/>
</dbReference>
<dbReference type="AlphaFoldDB" id="A0A8T3CSW7"/>
<keyword evidence="1" id="KW-0040">ANK repeat</keyword>
<sequence length="681" mass="74144">MDRTSGSVLGGDEVFLLCEKVQKDDIEIRFYEEEEEDGWEAFGDFSPTDVHKQYAIVFKTPKYHSTDIERSVTVFLQLRRKLSKDCSEPKQFTYVPQVQDKEEVLRKRLKTLPHMYNNWRGPPGGAGGQGRGDGGFRGGGAGAGGAGGGDQGFQYNPQMNGGGYFGQYGGGFGGGGAQMSGMSPSVETPANQQQADQQQTNDVMQMRSPMQQQFLRIACLLQGQAPQVARQMARALFSYCRTGDARDMLACQRHLCAVQDENGDTPLHLAVIHQQPVVVEQVAHAIICLPQRSILNTCNHLSQTPLHLAVITKQHKVADFLLRAGADPTLLDRDGRSVVHLAAALGDEAMLRILLTRLRERHAHLFNMADFHGLFPVHLVVQKGAERCLRALVEGGAEINAAELKSGRTALHLAVTENLLGVACMLLTELTADVNASTFGGNTPLHLAACQGSPALCSMLIAAGAQKHLENDEPLFLSSSSSSSSSEDEDMEEEADGHLLAHSPLATTHRRLARGHIPFDLAKSQKVRDMLDCRPRPPSSSPTQTSKKQEEDAPWLDGETLSKLCEILSRQDLSWKVLAEKLGMLTLAPLYEECPSPCKSLLESYKLGGGQVEGMVEALQSLGLNEGVRLLRQTELRDKTQTTDCKVDSGFGSQSIEEMAGAKADKVTHAGQVLTDEPQLA</sequence>
<dbReference type="PROSITE" id="PS50297">
    <property type="entry name" value="ANK_REP_REGION"/>
    <property type="match status" value="3"/>
</dbReference>
<dbReference type="InterPro" id="IPR013783">
    <property type="entry name" value="Ig-like_fold"/>
</dbReference>
<feature type="domain" description="IPT/TIG" evidence="3">
    <location>
        <begin position="1"/>
        <end position="95"/>
    </location>
</feature>
<dbReference type="GO" id="GO:0005737">
    <property type="term" value="C:cytoplasm"/>
    <property type="evidence" value="ECO:0007669"/>
    <property type="project" value="InterPro"/>
</dbReference>
<gene>
    <name evidence="4" type="ORF">AGOR_G00202350</name>
</gene>
<organism evidence="4 5">
    <name type="scientific">Albula goreensis</name>
    <dbReference type="NCBI Taxonomy" id="1534307"/>
    <lineage>
        <taxon>Eukaryota</taxon>
        <taxon>Metazoa</taxon>
        <taxon>Chordata</taxon>
        <taxon>Craniata</taxon>
        <taxon>Vertebrata</taxon>
        <taxon>Euteleostomi</taxon>
        <taxon>Actinopterygii</taxon>
        <taxon>Neopterygii</taxon>
        <taxon>Teleostei</taxon>
        <taxon>Albuliformes</taxon>
        <taxon>Albulidae</taxon>
        <taxon>Albula</taxon>
    </lineage>
</organism>
<dbReference type="PRINTS" id="PR00057">
    <property type="entry name" value="NFKBTNSCPFCT"/>
</dbReference>
<feature type="region of interest" description="Disordered" evidence="2">
    <location>
        <begin position="114"/>
        <end position="152"/>
    </location>
</feature>
<dbReference type="PANTHER" id="PTHR24169">
    <property type="entry name" value="NUCLEAR FACTOR NF-KAPPA-B PROTEIN"/>
    <property type="match status" value="1"/>
</dbReference>
<dbReference type="Pfam" id="PF16179">
    <property type="entry name" value="RHD_dimer"/>
    <property type="match status" value="1"/>
</dbReference>
<dbReference type="Pfam" id="PF00023">
    <property type="entry name" value="Ank"/>
    <property type="match status" value="1"/>
</dbReference>
<dbReference type="PROSITE" id="PS50088">
    <property type="entry name" value="ANK_REPEAT"/>
    <property type="match status" value="4"/>
</dbReference>
<dbReference type="SUPFAM" id="SSF48403">
    <property type="entry name" value="Ankyrin repeat"/>
    <property type="match status" value="1"/>
</dbReference>
<dbReference type="InterPro" id="IPR032397">
    <property type="entry name" value="RHD_dimer"/>
</dbReference>
<proteinExistence type="predicted"/>
<dbReference type="InterPro" id="IPR033926">
    <property type="entry name" value="IPT_NFkappaB"/>
</dbReference>
<feature type="region of interest" description="Disordered" evidence="2">
    <location>
        <begin position="475"/>
        <end position="496"/>
    </location>
</feature>
<dbReference type="GO" id="GO:0000981">
    <property type="term" value="F:DNA-binding transcription factor activity, RNA polymerase II-specific"/>
    <property type="evidence" value="ECO:0007669"/>
    <property type="project" value="TreeGrafter"/>
</dbReference>
<dbReference type="Gene3D" id="2.60.40.10">
    <property type="entry name" value="Immunoglobulins"/>
    <property type="match status" value="1"/>
</dbReference>
<dbReference type="GO" id="GO:0000978">
    <property type="term" value="F:RNA polymerase II cis-regulatory region sequence-specific DNA binding"/>
    <property type="evidence" value="ECO:0007669"/>
    <property type="project" value="TreeGrafter"/>
</dbReference>
<feature type="repeat" description="ANK" evidence="1">
    <location>
        <begin position="372"/>
        <end position="404"/>
    </location>
</feature>
<feature type="repeat" description="ANK" evidence="1">
    <location>
        <begin position="440"/>
        <end position="472"/>
    </location>
</feature>
<dbReference type="Proteomes" id="UP000829720">
    <property type="component" value="Unassembled WGS sequence"/>
</dbReference>
<dbReference type="SMART" id="SM00429">
    <property type="entry name" value="IPT"/>
    <property type="match status" value="1"/>
</dbReference>
<feature type="compositionally biased region" description="Acidic residues" evidence="2">
    <location>
        <begin position="486"/>
        <end position="495"/>
    </location>
</feature>
<accession>A0A8T3CSW7</accession>
<dbReference type="InterPro" id="IPR002909">
    <property type="entry name" value="IPT_dom"/>
</dbReference>
<dbReference type="InterPro" id="IPR036770">
    <property type="entry name" value="Ankyrin_rpt-contain_sf"/>
</dbReference>
<feature type="compositionally biased region" description="Gly residues" evidence="2">
    <location>
        <begin position="122"/>
        <end position="151"/>
    </location>
</feature>
<dbReference type="CDD" id="cd01177">
    <property type="entry name" value="IPT_NFkappaB"/>
    <property type="match status" value="1"/>
</dbReference>
<feature type="repeat" description="ANK" evidence="1">
    <location>
        <begin position="301"/>
        <end position="333"/>
    </location>
</feature>
<protein>
    <recommendedName>
        <fullName evidence="3">IPT/TIG domain-containing protein</fullName>
    </recommendedName>
</protein>
<reference evidence="4" key="1">
    <citation type="submission" date="2021-01" db="EMBL/GenBank/DDBJ databases">
        <authorList>
            <person name="Zahm M."/>
            <person name="Roques C."/>
            <person name="Cabau C."/>
            <person name="Klopp C."/>
            <person name="Donnadieu C."/>
            <person name="Jouanno E."/>
            <person name="Lampietro C."/>
            <person name="Louis A."/>
            <person name="Herpin A."/>
            <person name="Echchiki A."/>
            <person name="Berthelot C."/>
            <person name="Parey E."/>
            <person name="Roest-Crollius H."/>
            <person name="Braasch I."/>
            <person name="Postlethwait J."/>
            <person name="Bobe J."/>
            <person name="Montfort J."/>
            <person name="Bouchez O."/>
            <person name="Begum T."/>
            <person name="Mejri S."/>
            <person name="Adams A."/>
            <person name="Chen W.-J."/>
            <person name="Guiguen Y."/>
        </authorList>
    </citation>
    <scope>NUCLEOTIDE SEQUENCE</scope>
    <source>
        <tissue evidence="4">Blood</tissue>
    </source>
</reference>
<dbReference type="SUPFAM" id="SSF47986">
    <property type="entry name" value="DEATH domain"/>
    <property type="match status" value="1"/>
</dbReference>
<dbReference type="GO" id="GO:0007399">
    <property type="term" value="P:nervous system development"/>
    <property type="evidence" value="ECO:0007669"/>
    <property type="project" value="UniProtKB-ARBA"/>
</dbReference>
<keyword evidence="5" id="KW-1185">Reference proteome</keyword>
<dbReference type="InterPro" id="IPR011029">
    <property type="entry name" value="DEATH-like_dom_sf"/>
</dbReference>
<evidence type="ECO:0000256" key="2">
    <source>
        <dbReference type="SAM" id="MobiDB-lite"/>
    </source>
</evidence>
<dbReference type="SMART" id="SM00248">
    <property type="entry name" value="ANK"/>
    <property type="match status" value="6"/>
</dbReference>
<dbReference type="EMBL" id="JAERUA010000019">
    <property type="protein sequence ID" value="KAI1887071.1"/>
    <property type="molecule type" value="Genomic_DNA"/>
</dbReference>
<dbReference type="InterPro" id="IPR002110">
    <property type="entry name" value="Ankyrin_rpt"/>
</dbReference>
<feature type="region of interest" description="Disordered" evidence="2">
    <location>
        <begin position="531"/>
        <end position="555"/>
    </location>
</feature>
<dbReference type="PANTHER" id="PTHR24169:SF21">
    <property type="entry name" value="NUCLEAR FACTOR NF-KAPPA-B P100 SUBUNIT"/>
    <property type="match status" value="1"/>
</dbReference>
<dbReference type="Pfam" id="PF12796">
    <property type="entry name" value="Ank_2"/>
    <property type="match status" value="2"/>
</dbReference>
<evidence type="ECO:0000313" key="5">
    <source>
        <dbReference type="Proteomes" id="UP000829720"/>
    </source>
</evidence>
<dbReference type="InterPro" id="IPR014756">
    <property type="entry name" value="Ig_E-set"/>
</dbReference>
<feature type="repeat" description="ANK" evidence="1">
    <location>
        <begin position="406"/>
        <end position="439"/>
    </location>
</feature>
<dbReference type="SUPFAM" id="SSF81296">
    <property type="entry name" value="E set domains"/>
    <property type="match status" value="1"/>
</dbReference>
<dbReference type="InterPro" id="IPR000451">
    <property type="entry name" value="NFkB/Dor"/>
</dbReference>
<evidence type="ECO:0000259" key="3">
    <source>
        <dbReference type="SMART" id="SM00429"/>
    </source>
</evidence>
<evidence type="ECO:0000256" key="1">
    <source>
        <dbReference type="PROSITE-ProRule" id="PRU00023"/>
    </source>
</evidence>
<dbReference type="Gene3D" id="1.25.40.20">
    <property type="entry name" value="Ankyrin repeat-containing domain"/>
    <property type="match status" value="1"/>
</dbReference>
<comment type="caution">
    <text evidence="4">The sequence shown here is derived from an EMBL/GenBank/DDBJ whole genome shotgun (WGS) entry which is preliminary data.</text>
</comment>